<dbReference type="AlphaFoldDB" id="A0A4Y2J4E6"/>
<dbReference type="Proteomes" id="UP000499080">
    <property type="component" value="Unassembled WGS sequence"/>
</dbReference>
<dbReference type="OrthoDB" id="6510620at2759"/>
<organism evidence="1 2">
    <name type="scientific">Araneus ventricosus</name>
    <name type="common">Orbweaver spider</name>
    <name type="synonym">Epeira ventricosa</name>
    <dbReference type="NCBI Taxonomy" id="182803"/>
    <lineage>
        <taxon>Eukaryota</taxon>
        <taxon>Metazoa</taxon>
        <taxon>Ecdysozoa</taxon>
        <taxon>Arthropoda</taxon>
        <taxon>Chelicerata</taxon>
        <taxon>Arachnida</taxon>
        <taxon>Araneae</taxon>
        <taxon>Araneomorphae</taxon>
        <taxon>Entelegynae</taxon>
        <taxon>Araneoidea</taxon>
        <taxon>Araneidae</taxon>
        <taxon>Araneus</taxon>
    </lineage>
</organism>
<name>A0A4Y2J4E6_ARAVE</name>
<protein>
    <submittedName>
        <fullName evidence="1">Uncharacterized protein</fullName>
    </submittedName>
</protein>
<gene>
    <name evidence="1" type="ORF">AVEN_121918_1</name>
</gene>
<evidence type="ECO:0000313" key="1">
    <source>
        <dbReference type="EMBL" id="GBM84794.1"/>
    </source>
</evidence>
<evidence type="ECO:0000313" key="2">
    <source>
        <dbReference type="Proteomes" id="UP000499080"/>
    </source>
</evidence>
<reference evidence="1 2" key="1">
    <citation type="journal article" date="2019" name="Sci. Rep.">
        <title>Orb-weaving spider Araneus ventricosus genome elucidates the spidroin gene catalogue.</title>
        <authorList>
            <person name="Kono N."/>
            <person name="Nakamura H."/>
            <person name="Ohtoshi R."/>
            <person name="Moran D.A.P."/>
            <person name="Shinohara A."/>
            <person name="Yoshida Y."/>
            <person name="Fujiwara M."/>
            <person name="Mori M."/>
            <person name="Tomita M."/>
            <person name="Arakawa K."/>
        </authorList>
    </citation>
    <scope>NUCLEOTIDE SEQUENCE [LARGE SCALE GENOMIC DNA]</scope>
</reference>
<proteinExistence type="predicted"/>
<comment type="caution">
    <text evidence="1">The sequence shown here is derived from an EMBL/GenBank/DDBJ whole genome shotgun (WGS) entry which is preliminary data.</text>
</comment>
<sequence>MTFPLRVAPGTSLWSSLSWERGRGDVTATMRNNALSPEEKLCNVLRFFASGTQQQILGDLSEVSQSSSCRAVNQVALHLAKLRLRYVYLPNEVERREVNC</sequence>
<keyword evidence="2" id="KW-1185">Reference proteome</keyword>
<dbReference type="EMBL" id="BGPR01003186">
    <property type="protein sequence ID" value="GBM84794.1"/>
    <property type="molecule type" value="Genomic_DNA"/>
</dbReference>
<accession>A0A4Y2J4E6</accession>